<organism evidence="2 3">
    <name type="scientific">Zobellia amurskyensis</name>
    <dbReference type="NCBI Taxonomy" id="248905"/>
    <lineage>
        <taxon>Bacteria</taxon>
        <taxon>Pseudomonadati</taxon>
        <taxon>Bacteroidota</taxon>
        <taxon>Flavobacteriia</taxon>
        <taxon>Flavobacteriales</taxon>
        <taxon>Flavobacteriaceae</taxon>
        <taxon>Zobellia</taxon>
    </lineage>
</organism>
<dbReference type="OrthoDB" id="614471at2"/>
<keyword evidence="1" id="KW-1133">Transmembrane helix</keyword>
<proteinExistence type="predicted"/>
<reference evidence="2 3" key="1">
    <citation type="journal article" date="2019" name="Mar. Drugs">
        <title>Comparative Genomics and CAZyme Genome Repertoires of Marine Zobellia amurskyensis KMM 3526(T) and Zobellia laminariae KMM 3676(T).</title>
        <authorList>
            <person name="Chernysheva N."/>
            <person name="Bystritskaya E."/>
            <person name="Stenkova A."/>
            <person name="Golovkin I."/>
            <person name="Nedashkovskaya O."/>
            <person name="Isaeva M."/>
        </authorList>
    </citation>
    <scope>NUCLEOTIDE SEQUENCE [LARGE SCALE GENOMIC DNA]</scope>
    <source>
        <strain evidence="2 3">KMM 3526</strain>
    </source>
</reference>
<keyword evidence="3" id="KW-1185">Reference proteome</keyword>
<dbReference type="EMBL" id="RCNR01000092">
    <property type="protein sequence ID" value="MUH38326.1"/>
    <property type="molecule type" value="Genomic_DNA"/>
</dbReference>
<feature type="transmembrane region" description="Helical" evidence="1">
    <location>
        <begin position="310"/>
        <end position="331"/>
    </location>
</feature>
<evidence type="ECO:0000256" key="1">
    <source>
        <dbReference type="SAM" id="Phobius"/>
    </source>
</evidence>
<sequence length="612" mass="70683">MKVIEKIITYDDYNYVEGVLQFKAYGQKTHDLLHAEYFSIDRISHVRLEVEKKYLPPQLPPGINKNKVSTLTLPDKITTIIDGDYSKPYGIEYDEIIVDDSYVDDNQNIKGPRYNSTKVGSELSSTIAIKVYGLIKIERQQTETENQFEITVIPHGPGKIEVSPSKASYATGERVTVEAIPNDKSIFTGYRSSYEECEREFEFLVGEEDIIIEADFITEKSAIAILNSSDKNQFSKKRLETIKNGYNRIVEERNRTYLAKLKETWKDKSIKNEPLGIDVQGFWQFLRLVFSAFFYAAILILLIVLFGKAILVIGLIILGIWLLNLISPYIFNWRGVQWILGFIMFAFIITGLINIMANYKSHNQYKKESVNNSNIETSEKNNENTTIDYVHHLAWNDYDKNRYEMDLIINSDLVSKATNFKNNHPSVNTEPAYSKLLQNLHQTSMADDYVRVKEKLDSLQKVKEINKKQFANVIVSMVQSIPYYAIVEESCNPYSYQDPAIRELLLRKPCEPFVRFGIKAPAEFLKDLKGDCDSRTLFLYGLLKTFGYDVAIFGSQKYNHSILGISLDIQSPHFKILNNKKYHLWEVTEKNYKPGFLPKQIANLDYWKINLN</sequence>
<evidence type="ECO:0000313" key="2">
    <source>
        <dbReference type="EMBL" id="MUH38326.1"/>
    </source>
</evidence>
<evidence type="ECO:0000313" key="3">
    <source>
        <dbReference type="Proteomes" id="UP000540519"/>
    </source>
</evidence>
<gene>
    <name evidence="2" type="ORF">D9O36_20980</name>
</gene>
<comment type="caution">
    <text evidence="2">The sequence shown here is derived from an EMBL/GenBank/DDBJ whole genome shotgun (WGS) entry which is preliminary data.</text>
</comment>
<keyword evidence="1" id="KW-0472">Membrane</keyword>
<feature type="transmembrane region" description="Helical" evidence="1">
    <location>
        <begin position="282"/>
        <end position="303"/>
    </location>
</feature>
<name>A0A7X3D3M5_9FLAO</name>
<dbReference type="Proteomes" id="UP000540519">
    <property type="component" value="Unassembled WGS sequence"/>
</dbReference>
<protein>
    <submittedName>
        <fullName evidence="2">MFS transporter</fullName>
    </submittedName>
</protein>
<keyword evidence="1" id="KW-0812">Transmembrane</keyword>
<dbReference type="AlphaFoldDB" id="A0A7X3D3M5"/>
<dbReference type="RefSeq" id="WP_155601370.1">
    <property type="nucleotide sequence ID" value="NZ_RCNR01000092.1"/>
</dbReference>
<feature type="transmembrane region" description="Helical" evidence="1">
    <location>
        <begin position="337"/>
        <end position="357"/>
    </location>
</feature>
<accession>A0A7X3D3M5</accession>